<organism evidence="1 2">
    <name type="scientific">Ajellomyces capsulatus</name>
    <name type="common">Darling's disease fungus</name>
    <name type="synonym">Histoplasma capsulatum</name>
    <dbReference type="NCBI Taxonomy" id="5037"/>
    <lineage>
        <taxon>Eukaryota</taxon>
        <taxon>Fungi</taxon>
        <taxon>Dikarya</taxon>
        <taxon>Ascomycota</taxon>
        <taxon>Pezizomycotina</taxon>
        <taxon>Eurotiomycetes</taxon>
        <taxon>Eurotiomycetidae</taxon>
        <taxon>Onygenales</taxon>
        <taxon>Ajellomycetaceae</taxon>
        <taxon>Histoplasma</taxon>
    </lineage>
</organism>
<accession>A0A8A1MAM6</accession>
<evidence type="ECO:0000313" key="2">
    <source>
        <dbReference type="Proteomes" id="UP000663671"/>
    </source>
</evidence>
<protein>
    <submittedName>
        <fullName evidence="1">Uncharacterized protein</fullName>
    </submittedName>
</protein>
<dbReference type="AlphaFoldDB" id="A0A8A1MAM6"/>
<dbReference type="VEuPathDB" id="FungiDB:I7I51_02588"/>
<sequence length="105" mass="11869">MRNQSKHCVKKLILPEEGGHWTPTHNPRCTGISSTISKVTGLVGLLDKRREFGLIAICYFRGMEVESVNPGRLNFPNYSIFFHFFVFADISTKSLSTRHPDMAAI</sequence>
<reference evidence="1" key="1">
    <citation type="submission" date="2021-01" db="EMBL/GenBank/DDBJ databases">
        <title>Chromosome-level genome assembly of a human fungal pathogen reveals clustering of transcriptionally co-regulated genes.</title>
        <authorList>
            <person name="Voorhies M."/>
            <person name="Cohen S."/>
            <person name="Shea T.P."/>
            <person name="Petrus S."/>
            <person name="Munoz J.F."/>
            <person name="Poplawski S."/>
            <person name="Goldman W.E."/>
            <person name="Michael T."/>
            <person name="Cuomo C.A."/>
            <person name="Sil A."/>
            <person name="Beyhan S."/>
        </authorList>
    </citation>
    <scope>NUCLEOTIDE SEQUENCE</scope>
    <source>
        <strain evidence="1">WU24</strain>
    </source>
</reference>
<gene>
    <name evidence="1" type="ORF">I7I51_02588</name>
</gene>
<name>A0A8A1MAM6_AJECA</name>
<evidence type="ECO:0000313" key="1">
    <source>
        <dbReference type="EMBL" id="QSS62845.1"/>
    </source>
</evidence>
<dbReference type="EMBL" id="CP069112">
    <property type="protein sequence ID" value="QSS62845.1"/>
    <property type="molecule type" value="Genomic_DNA"/>
</dbReference>
<dbReference type="Proteomes" id="UP000663671">
    <property type="component" value="Chromosome 7"/>
</dbReference>
<proteinExistence type="predicted"/>